<dbReference type="OrthoDB" id="1058301at2759"/>
<comment type="caution">
    <text evidence="10">The sequence shown here is derived from an EMBL/GenBank/DDBJ whole genome shotgun (WGS) entry which is preliminary data.</text>
</comment>
<dbReference type="PROSITE" id="PS51704">
    <property type="entry name" value="GP_PDE"/>
    <property type="match status" value="1"/>
</dbReference>
<dbReference type="AlphaFoldDB" id="A0A210PRV8"/>
<evidence type="ECO:0000256" key="6">
    <source>
        <dbReference type="ARBA" id="ARBA00023180"/>
    </source>
</evidence>
<dbReference type="InterPro" id="IPR017946">
    <property type="entry name" value="PLC-like_Pdiesterase_TIM-brl"/>
</dbReference>
<evidence type="ECO:0000256" key="4">
    <source>
        <dbReference type="ARBA" id="ARBA00022989"/>
    </source>
</evidence>
<evidence type="ECO:0000256" key="3">
    <source>
        <dbReference type="ARBA" id="ARBA00022801"/>
    </source>
</evidence>
<name>A0A210PRV8_MIZYE</name>
<protein>
    <submittedName>
        <fullName evidence="10">Glycerophosphodiester phosphodiesterase domain-containing protein 5</fullName>
    </submittedName>
</protein>
<dbReference type="Pfam" id="PF03009">
    <property type="entry name" value="GDPD"/>
    <property type="match status" value="1"/>
</dbReference>
<accession>A0A210PRV8</accession>
<dbReference type="PROSITE" id="PS51257">
    <property type="entry name" value="PROKAR_LIPOPROTEIN"/>
    <property type="match status" value="1"/>
</dbReference>
<dbReference type="STRING" id="6573.A0A210PRV8"/>
<evidence type="ECO:0000256" key="2">
    <source>
        <dbReference type="ARBA" id="ARBA00022692"/>
    </source>
</evidence>
<dbReference type="GO" id="GO:0006629">
    <property type="term" value="P:lipid metabolic process"/>
    <property type="evidence" value="ECO:0007669"/>
    <property type="project" value="InterPro"/>
</dbReference>
<feature type="region of interest" description="Disordered" evidence="7">
    <location>
        <begin position="456"/>
        <end position="476"/>
    </location>
</feature>
<evidence type="ECO:0000256" key="7">
    <source>
        <dbReference type="SAM" id="MobiDB-lite"/>
    </source>
</evidence>
<dbReference type="GO" id="GO:0008081">
    <property type="term" value="F:phosphoric diester hydrolase activity"/>
    <property type="evidence" value="ECO:0007669"/>
    <property type="project" value="InterPro"/>
</dbReference>
<evidence type="ECO:0000256" key="8">
    <source>
        <dbReference type="SAM" id="Phobius"/>
    </source>
</evidence>
<comment type="subcellular location">
    <subcellularLocation>
        <location evidence="1">Membrane</location>
        <topology evidence="1">Multi-pass membrane protein</topology>
    </subcellularLocation>
</comment>
<organism evidence="10 11">
    <name type="scientific">Mizuhopecten yessoensis</name>
    <name type="common">Japanese scallop</name>
    <name type="synonym">Patinopecten yessoensis</name>
    <dbReference type="NCBI Taxonomy" id="6573"/>
    <lineage>
        <taxon>Eukaryota</taxon>
        <taxon>Metazoa</taxon>
        <taxon>Spiralia</taxon>
        <taxon>Lophotrochozoa</taxon>
        <taxon>Mollusca</taxon>
        <taxon>Bivalvia</taxon>
        <taxon>Autobranchia</taxon>
        <taxon>Pteriomorphia</taxon>
        <taxon>Pectinida</taxon>
        <taxon>Pectinoidea</taxon>
        <taxon>Pectinidae</taxon>
        <taxon>Mizuhopecten</taxon>
    </lineage>
</organism>
<keyword evidence="3" id="KW-0378">Hydrolase</keyword>
<evidence type="ECO:0000259" key="9">
    <source>
        <dbReference type="PROSITE" id="PS51704"/>
    </source>
</evidence>
<sequence>MVTHAKLQYYRHNYGLVCITGSLGCRWHRYKQSLRDNRKVSYSQLKVGSAVMVGLYISPVFIDSPCVVATTKLPPKPFIIGHRGASGIAPENTMISFEIADQYGVLGYEADVRISFDGVPFLLHDSTFARTTNIANVFPDLIKTDCSMFNISQIQQLDAGSWFVETDPMVTMSSVSSKNKVLYKQQKIPTLLEFLKFANKTGKVVVFDFLLPSKSHPFYSDMGPFHNAIHESGIDPKTVWWLMSVEDKLSEGYTPVVREYSPPDVLRQKHIYNTNIEFSSISIDQIREYRANNITTNIHTVNKGWFLSLFWCVGTTSISTNNCHTLSQMERPVWTLLPRNYLILWVTVDVLSAILVIVIFIVQRIQRQGTKYSPESQSLNWEAQSQQVQQNARSHQRADSYRRNRRAMKEKLLMRDVASELFDVEPEVDDLGIESNYTVQSADGRVMAATFHQERNGYQTSYQDPSRVQSDSIVNL</sequence>
<feature type="domain" description="GP-PDE" evidence="9">
    <location>
        <begin position="77"/>
        <end position="330"/>
    </location>
</feature>
<evidence type="ECO:0000313" key="11">
    <source>
        <dbReference type="Proteomes" id="UP000242188"/>
    </source>
</evidence>
<dbReference type="InterPro" id="IPR030395">
    <property type="entry name" value="GP_PDE_dom"/>
</dbReference>
<gene>
    <name evidence="10" type="ORF">KP79_PYT20320</name>
</gene>
<keyword evidence="2 8" id="KW-0812">Transmembrane</keyword>
<evidence type="ECO:0000313" key="10">
    <source>
        <dbReference type="EMBL" id="OWF39221.1"/>
    </source>
</evidence>
<dbReference type="PANTHER" id="PTHR23344">
    <property type="entry name" value="GLYCEROPHOSPHORYL DIESTER PHOSPHODIESTERASE"/>
    <property type="match status" value="1"/>
</dbReference>
<keyword evidence="6" id="KW-0325">Glycoprotein</keyword>
<dbReference type="Proteomes" id="UP000242188">
    <property type="component" value="Unassembled WGS sequence"/>
</dbReference>
<keyword evidence="5 8" id="KW-0472">Membrane</keyword>
<dbReference type="SUPFAM" id="SSF51695">
    <property type="entry name" value="PLC-like phosphodiesterases"/>
    <property type="match status" value="1"/>
</dbReference>
<keyword evidence="11" id="KW-1185">Reference proteome</keyword>
<reference evidence="10 11" key="1">
    <citation type="journal article" date="2017" name="Nat. Ecol. Evol.">
        <title>Scallop genome provides insights into evolution of bilaterian karyotype and development.</title>
        <authorList>
            <person name="Wang S."/>
            <person name="Zhang J."/>
            <person name="Jiao W."/>
            <person name="Li J."/>
            <person name="Xun X."/>
            <person name="Sun Y."/>
            <person name="Guo X."/>
            <person name="Huan P."/>
            <person name="Dong B."/>
            <person name="Zhang L."/>
            <person name="Hu X."/>
            <person name="Sun X."/>
            <person name="Wang J."/>
            <person name="Zhao C."/>
            <person name="Wang Y."/>
            <person name="Wang D."/>
            <person name="Huang X."/>
            <person name="Wang R."/>
            <person name="Lv J."/>
            <person name="Li Y."/>
            <person name="Zhang Z."/>
            <person name="Liu B."/>
            <person name="Lu W."/>
            <person name="Hui Y."/>
            <person name="Liang J."/>
            <person name="Zhou Z."/>
            <person name="Hou R."/>
            <person name="Li X."/>
            <person name="Liu Y."/>
            <person name="Li H."/>
            <person name="Ning X."/>
            <person name="Lin Y."/>
            <person name="Zhao L."/>
            <person name="Xing Q."/>
            <person name="Dou J."/>
            <person name="Li Y."/>
            <person name="Mao J."/>
            <person name="Guo H."/>
            <person name="Dou H."/>
            <person name="Li T."/>
            <person name="Mu C."/>
            <person name="Jiang W."/>
            <person name="Fu Q."/>
            <person name="Fu X."/>
            <person name="Miao Y."/>
            <person name="Liu J."/>
            <person name="Yu Q."/>
            <person name="Li R."/>
            <person name="Liao H."/>
            <person name="Li X."/>
            <person name="Kong Y."/>
            <person name="Jiang Z."/>
            <person name="Chourrout D."/>
            <person name="Li R."/>
            <person name="Bao Z."/>
        </authorList>
    </citation>
    <scope>NUCLEOTIDE SEQUENCE [LARGE SCALE GENOMIC DNA]</scope>
    <source>
        <strain evidence="10 11">PY_sf001</strain>
    </source>
</reference>
<evidence type="ECO:0000256" key="1">
    <source>
        <dbReference type="ARBA" id="ARBA00004141"/>
    </source>
</evidence>
<proteinExistence type="predicted"/>
<feature type="transmembrane region" description="Helical" evidence="8">
    <location>
        <begin position="341"/>
        <end position="362"/>
    </location>
</feature>
<dbReference type="EMBL" id="NEDP02005537">
    <property type="protein sequence ID" value="OWF39221.1"/>
    <property type="molecule type" value="Genomic_DNA"/>
</dbReference>
<dbReference type="Gene3D" id="3.20.20.190">
    <property type="entry name" value="Phosphatidylinositol (PI) phosphodiesterase"/>
    <property type="match status" value="1"/>
</dbReference>
<evidence type="ECO:0000256" key="5">
    <source>
        <dbReference type="ARBA" id="ARBA00023136"/>
    </source>
</evidence>
<keyword evidence="4 8" id="KW-1133">Transmembrane helix</keyword>
<dbReference type="GO" id="GO:0016020">
    <property type="term" value="C:membrane"/>
    <property type="evidence" value="ECO:0007669"/>
    <property type="project" value="UniProtKB-SubCell"/>
</dbReference>
<dbReference type="PANTHER" id="PTHR23344:SF50">
    <property type="entry name" value="GP-PDE DOMAIN-CONTAINING PROTEIN"/>
    <property type="match status" value="1"/>
</dbReference>